<dbReference type="NCBIfam" id="NF033175">
    <property type="entry name" value="fuso_auto_Nterm"/>
    <property type="match status" value="1"/>
</dbReference>
<name>K1GXR8_9FUSO</name>
<dbReference type="InterPro" id="IPR053787">
    <property type="entry name" value="Autotransptr-assoc_N"/>
</dbReference>
<dbReference type="SMART" id="SM00869">
    <property type="entry name" value="Autotransporter"/>
    <property type="match status" value="1"/>
</dbReference>
<evidence type="ECO:0000256" key="1">
    <source>
        <dbReference type="SAM" id="Coils"/>
    </source>
</evidence>
<dbReference type="Pfam" id="PF03797">
    <property type="entry name" value="Autotransporter"/>
    <property type="match status" value="1"/>
</dbReference>
<sequence>MNKNFQKIEKDLRSIAKRYKSVKYSIGLVILFLMMGLNAFSEEVNTDQNVSNPVGTIATREGIRDSVEGLQGKIKDARAENTKSIESLRLELVQLMEQGNQVVKSPWSSWQFGINYMYDNWSGTYKGRGDKPSKYVYNSIYRRGNWEERNAIDTIAGKSVDGDPITPGNENTSTWQTATTPTGVTKLKRDTSIDASTNGKREWGLVELRKIREPLNEVEIFANVSPKEVKKDKLDIPVSVTPPATLSAPVVKPNVNKPTEAPKVDLPNPPVLEIPGDPNLTFNPTISVLKVEKVGNITVNPGTVTPVDFILEPAVLSNSRNFLRKYTQTPQSYNLNSTTVVVNNVSTRPDGYKTGNYISTWGYIKDLGNVTTNVDVDVDGTRAFMIDEGIDKNNDRGIDPFNYNGVINLKKSQNVGIDVQGTHTVYGPGAYVNTESKYNDINTVANVVVTNSGTINGIGGPNIKNQVAFGFNNFDASTNNTRTEMVNAASGVIKLDAEESVGIQLRPEDPNASGASDRLGLNMMAGKNDGTITLNGAGSFGILTVKNKNPNTKVLAAPKTYSNYGVTTSAGGQIASRAQEVNKSFVKNTGTISIQSDNSIGVGILNSIQSVEVGKFIDIGTSTLGAYGDKNGNGKVDGAVGVYTEEATRPVKGRVYTYTTDSKGVTTETITAGGKDDHGLENTIGIEDTSQPYTDSTGATKYKRTGKQVGTDTVEVSATITLGSNSTSSFGLRNSNTGSITLVSGGKVKIEGEKNFGALSNAAAGRININHGAEITGDGKESIGYAMLQGTGVNAGTIDITGAPTNTATPAAYNGSIGFYGVKGTFTNTSTGKIITSGTLAHSVVLKQNSTTQGEMTFNHYGEINVSSASTKPGNIGVYSDGYALANFYNDAKVYVGDDSIGIHTPKKDGFNQTFKNHGTLGIKIGARSTFAYLDADGTPTETTLKEFFNFGNAKVNIESGMGEKSSLVYANNQAKALLDADLTIDKGDAAASTMALLATNKSAVTVDSGKTLTTNTQVALAAINGTTTAGSGSTAKNKGTIVSNRTNNGIGIYAKDGGSKAINDGTITMMGKEAAGMYGEDITTFENKAGKSIEVKEEKSVGMYAKSTGTNTLTAQNDGKITTNKQKSVGIYLENATTGPAVANLKASNKEIEIKGGTESIGIYAPASTVSKVGKVTMADAATKSIAVYLSKGAQATTVATDEIDLGKSAKNIAYFIKNKDTGFGTSTDIGKVSGYGVGVYLEGTSTTDIAELTATSPNLNFTTGNDTGNGIVGLYLKGDTDISAYNKKITVGDTVVDAINGKDIAPAIAIYSEKQGVSATPYVIKADIQTGKKAVGIFSVPDKTAPVVANKSYIKYLGSRMDLGEGSTGFYVNGKTELDTTNKTTTINLDGGLVAYVTQNSEFVGGKSEVNLSKSGVGVYGERGAKVDVGSWSFNNKGNAAEEVRLKEGIAKVTTPKSLKPKMVLTHVINGETYLTSTVTAIADTGYTQEENIGLMAQGLKNTKVGITWDKGTDYEIINEGTIDFKDSIKSTAIYAESARVKNDGTIKLGGSSTGIYGIYRDDSPKFEDAGGTKYPNKLEIDTTANSNISLGTNSTGMYLVNAEKLNTAAGGTIQSSANATNNFGIYAINGKVDVPTTGTPAEIAEANAYNNKNDNFKTLTMTNNSNITLGNGSVGIYTRGQSDAARNTVTNDGNITVGDNLTGAPAVGIYAENTNLTQGDTGTPDITVGEKGIALYGKNSTVEAKGTVNYTNKGILGYFEDSTFTSHYGDLTAHQNTILFLKNSTANMNGAGADIDITVPDKAATSDSFAGVYVEGTSTLNGVKKITVGENSNGIFMKNATFTSNVTDIVSTKEGAKGLLAVESDLTNNSKITLSGDSSIGIYSDASNAKTVTNNGKLTISGKKTLGVFLKGSQTFINTADIDVANTTSSVLAEKTVGIYTKDGTSTIKHNSGTINVGTKSIGIFSATNSGVEVDTPAKINVKDEAIGIYKEKGTALLKGEIDVAAHTSTTKNSEPVGLYGLNGANITDSASKITVGAKSFGFILENETTATTNQYTSTGAGTVSLGDDSVFLYSNGQASLTNGRDISSNSKRLIGFYIKGNGTNRGDLINNATIDFSNSLGSIGIYAPGGKATNNGRILVGETDSIDPATGKTYTDVSKIIYGIGMAADNGGHIINNNEIRIYGDKSIGMYGKGVGTTVENNGTIFLDGSRATATNKIQSMIGVYVDEGATFVNKGDIRTADAYAGKDVGGTIKVNDNVSGLVGVAVMNGSTLENHGNIDIDANESYGVVIRGKSPTQPAVIKNYGNFRINVRGRGTYGVSYKDISAADLAALEAIVNSKLKSDATGQELVAAAGTDKSYEGVSITIQNGKPVFTRNGVLVSDSEVEKIEKIIGNATSNLGMSDVGFYIDTLGRTKPIDINGATPPINSQLIVGTEYSELTNKKEWFVKDDVIAPFLQQIQGRNFKLTSIAGSLTWMATPVLDNYGQIKGVAMTKLPYTAFVEKSHNAWNFADGLEQRYGMNALDSREKRVFNLLNSIGNNEEILLTQAYDEMMGHQYANVQQRIYETGNILNREFSYLRNAWSNPTKDANKVKVFGTNGEYKTDTAGIIDYKYNAQGVAYVHEDESVKLGETVGWYAGLVHNRYKFEDIGRSKEEMLQGKVGMFKSVPFDDNNSLNWTISGDVFVGYNKMHRRFLVVNEIFNAKSRYYSYGLGVKNELSKEFRLSEGFALKPYGALRLEYGRMSKIRERSGEVKLEVKSNDYISIKPEIGAELSYRAFFGPKSLKAAVTVAYENELGVLANPKNKARVAGTSADWFNIRGEKEDRRGNVKTDLNIGVDNQRIGVTANVGYDTKGSNIRGGLGLRVIF</sequence>
<keyword evidence="3" id="KW-1133">Transmembrane helix</keyword>
<feature type="region of interest" description="Disordered" evidence="2">
    <location>
        <begin position="157"/>
        <end position="177"/>
    </location>
</feature>
<feature type="domain" description="Autotransporter" evidence="4">
    <location>
        <begin position="2579"/>
        <end position="2872"/>
    </location>
</feature>
<proteinExistence type="predicted"/>
<feature type="compositionally biased region" description="Polar residues" evidence="2">
    <location>
        <begin position="168"/>
        <end position="177"/>
    </location>
</feature>
<keyword evidence="3" id="KW-0812">Transmembrane</keyword>
<evidence type="ECO:0000256" key="3">
    <source>
        <dbReference type="SAM" id="Phobius"/>
    </source>
</evidence>
<dbReference type="PROSITE" id="PS51208">
    <property type="entry name" value="AUTOTRANSPORTER"/>
    <property type="match status" value="1"/>
</dbReference>
<evidence type="ECO:0000259" key="4">
    <source>
        <dbReference type="PROSITE" id="PS51208"/>
    </source>
</evidence>
<keyword evidence="1" id="KW-0175">Coiled coil</keyword>
<dbReference type="InterPro" id="IPR036709">
    <property type="entry name" value="Autotransporte_beta_dom_sf"/>
</dbReference>
<organism evidence="5 6">
    <name type="scientific">Fusobacterium periodonticum D10</name>
    <dbReference type="NCBI Taxonomy" id="620833"/>
    <lineage>
        <taxon>Bacteria</taxon>
        <taxon>Fusobacteriati</taxon>
        <taxon>Fusobacteriota</taxon>
        <taxon>Fusobacteriia</taxon>
        <taxon>Fusobacteriales</taxon>
        <taxon>Fusobacteriaceae</taxon>
        <taxon>Fusobacterium</taxon>
    </lineage>
</organism>
<evidence type="ECO:0000256" key="2">
    <source>
        <dbReference type="SAM" id="MobiDB-lite"/>
    </source>
</evidence>
<evidence type="ECO:0000313" key="6">
    <source>
        <dbReference type="Proteomes" id="UP000005809"/>
    </source>
</evidence>
<gene>
    <name evidence="5" type="ORF">FPOG_00637</name>
</gene>
<dbReference type="SUPFAM" id="SSF103515">
    <property type="entry name" value="Autotransporter"/>
    <property type="match status" value="1"/>
</dbReference>
<dbReference type="PATRIC" id="fig|620833.3.peg.600"/>
<dbReference type="HOGENOM" id="CLU_000258_1_0_0"/>
<dbReference type="InterPro" id="IPR005546">
    <property type="entry name" value="Autotransporte_beta"/>
</dbReference>
<feature type="transmembrane region" description="Helical" evidence="3">
    <location>
        <begin position="21"/>
        <end position="40"/>
    </location>
</feature>
<protein>
    <recommendedName>
        <fullName evidence="4">Autotransporter domain-containing protein</fullName>
    </recommendedName>
</protein>
<dbReference type="RefSeq" id="WP_005966236.1">
    <property type="nucleotide sequence ID" value="NZ_JH815351.1"/>
</dbReference>
<accession>K1GXR8</accession>
<dbReference type="Proteomes" id="UP000005809">
    <property type="component" value="Unassembled WGS sequence"/>
</dbReference>
<comment type="caution">
    <text evidence="5">The sequence shown here is derived from an EMBL/GenBank/DDBJ whole genome shotgun (WGS) entry which is preliminary data.</text>
</comment>
<dbReference type="EMBL" id="ACIF01000099">
    <property type="protein sequence ID" value="EKA94202.1"/>
    <property type="molecule type" value="Genomic_DNA"/>
</dbReference>
<evidence type="ECO:0000313" key="5">
    <source>
        <dbReference type="EMBL" id="EKA94202.1"/>
    </source>
</evidence>
<keyword evidence="3" id="KW-0472">Membrane</keyword>
<feature type="coiled-coil region" evidence="1">
    <location>
        <begin position="60"/>
        <end position="98"/>
    </location>
</feature>
<reference evidence="5 6" key="1">
    <citation type="submission" date="2012-05" db="EMBL/GenBank/DDBJ databases">
        <title>The Genome Sequence of Fusobacterium periodontium Oral Taxon 201 Strain D10.</title>
        <authorList>
            <consortium name="The Broad Institute Genome Sequencing Platform"/>
            <consortium name="The Broad Institute Genome Sequencing Center for Infectious Disease"/>
            <person name="Earl A."/>
            <person name="Ward D."/>
            <person name="Feldgarden M."/>
            <person name="Gevers D."/>
            <person name="Strauss J."/>
            <person name="Sibley C."/>
            <person name="White A."/>
            <person name="Ambrose C.E."/>
            <person name="Allen-Vercoe E."/>
            <person name="Walker B."/>
            <person name="Young S.K."/>
            <person name="Zeng Q."/>
            <person name="Gargeya S."/>
            <person name="Fitzgerald M."/>
            <person name="Haas B."/>
            <person name="Abouelleil A."/>
            <person name="Alvarado L."/>
            <person name="Arachchi H.M."/>
            <person name="Berlin A.M."/>
            <person name="Chapman S.B."/>
            <person name="Goldberg J."/>
            <person name="Griggs A."/>
            <person name="Gujja S."/>
            <person name="Hansen M."/>
            <person name="Howarth C."/>
            <person name="Imamovic A."/>
            <person name="Larimer J."/>
            <person name="McCowan C."/>
            <person name="Montmayeur A."/>
            <person name="Murphy C."/>
            <person name="Neiman D."/>
            <person name="Pearson M."/>
            <person name="Priest M."/>
            <person name="Roberts A."/>
            <person name="Saif S."/>
            <person name="Shea T."/>
            <person name="Sisk P."/>
            <person name="Sykes S."/>
            <person name="Wortman J."/>
            <person name="Nusbaum C."/>
            <person name="Birren B."/>
        </authorList>
    </citation>
    <scope>NUCLEOTIDE SEQUENCE [LARGE SCALE GENOMIC DNA]</scope>
    <source>
        <strain evidence="5 6">D10</strain>
    </source>
</reference>